<dbReference type="VEuPathDB" id="TriTrypDB:BSAL_08410"/>
<proteinExistence type="predicted"/>
<dbReference type="EMBL" id="CYKH01001435">
    <property type="protein sequence ID" value="CUI14612.1"/>
    <property type="molecule type" value="Genomic_DNA"/>
</dbReference>
<gene>
    <name evidence="2" type="ORF">BSAL_08410</name>
</gene>
<feature type="region of interest" description="Disordered" evidence="1">
    <location>
        <begin position="47"/>
        <end position="89"/>
    </location>
</feature>
<feature type="compositionally biased region" description="Low complexity" evidence="1">
    <location>
        <begin position="63"/>
        <end position="76"/>
    </location>
</feature>
<evidence type="ECO:0000256" key="1">
    <source>
        <dbReference type="SAM" id="MobiDB-lite"/>
    </source>
</evidence>
<dbReference type="AlphaFoldDB" id="A0A0S4KJB1"/>
<accession>A0A0S4KJB1</accession>
<feature type="region of interest" description="Disordered" evidence="1">
    <location>
        <begin position="128"/>
        <end position="199"/>
    </location>
</feature>
<keyword evidence="3" id="KW-1185">Reference proteome</keyword>
<feature type="compositionally biased region" description="Low complexity" evidence="1">
    <location>
        <begin position="131"/>
        <end position="148"/>
    </location>
</feature>
<organism evidence="2 3">
    <name type="scientific">Bodo saltans</name>
    <name type="common">Flagellated protozoan</name>
    <dbReference type="NCBI Taxonomy" id="75058"/>
    <lineage>
        <taxon>Eukaryota</taxon>
        <taxon>Discoba</taxon>
        <taxon>Euglenozoa</taxon>
        <taxon>Kinetoplastea</taxon>
        <taxon>Metakinetoplastina</taxon>
        <taxon>Eubodonida</taxon>
        <taxon>Bodonidae</taxon>
        <taxon>Bodo</taxon>
    </lineage>
</organism>
<feature type="compositionally biased region" description="Polar residues" evidence="1">
    <location>
        <begin position="149"/>
        <end position="164"/>
    </location>
</feature>
<dbReference type="Proteomes" id="UP000051952">
    <property type="component" value="Unassembled WGS sequence"/>
</dbReference>
<sequence length="199" mass="21213">MGCESSKQNVIEIEDAQFRDLEVRMSNDKGKKITLRSAAMAVRVASVRNPLTSRASKDAKRASLLGGSSHSHQQQQQPPPGGTMASYPASMTTSATLTNSPAVGYGGGYERTMLQPFDVQQKTMSNLSNRSIGTYGSSGGITTSTTSTKESPNLMTQPSMSMHSSILRANEIKQSSGLRSPPQGDMDVQSVGDDDDMDS</sequence>
<protein>
    <submittedName>
        <fullName evidence="2">Uncharacterized protein</fullName>
    </submittedName>
</protein>
<reference evidence="3" key="1">
    <citation type="submission" date="2015-09" db="EMBL/GenBank/DDBJ databases">
        <authorList>
            <consortium name="Pathogen Informatics"/>
        </authorList>
    </citation>
    <scope>NUCLEOTIDE SEQUENCE [LARGE SCALE GENOMIC DNA]</scope>
    <source>
        <strain evidence="3">Lake Konstanz</strain>
    </source>
</reference>
<evidence type="ECO:0000313" key="3">
    <source>
        <dbReference type="Proteomes" id="UP000051952"/>
    </source>
</evidence>
<name>A0A0S4KJB1_BODSA</name>
<evidence type="ECO:0000313" key="2">
    <source>
        <dbReference type="EMBL" id="CUI14612.1"/>
    </source>
</evidence>